<dbReference type="EMBL" id="HAEB01005441">
    <property type="protein sequence ID" value="SBQ51968.1"/>
    <property type="molecule type" value="Transcribed_RNA"/>
</dbReference>
<feature type="non-terminal residue" evidence="2">
    <location>
        <position position="1"/>
    </location>
</feature>
<name>A0A1A8EZI5_9TELE</name>
<evidence type="ECO:0000259" key="1">
    <source>
        <dbReference type="PROSITE" id="PS00028"/>
    </source>
</evidence>
<dbReference type="PANTHER" id="PTHR31025">
    <property type="entry name" value="SI:CH211-196P9.1-RELATED"/>
    <property type="match status" value="1"/>
</dbReference>
<dbReference type="PROSITE" id="PS00028">
    <property type="entry name" value="ZINC_FINGER_C2H2_1"/>
    <property type="match status" value="1"/>
</dbReference>
<evidence type="ECO:0000313" key="2">
    <source>
        <dbReference type="EMBL" id="SBQ51968.1"/>
    </source>
</evidence>
<sequence length="277" mass="32019">LRLVSDWIRREGGRSTCFTFTVRLTSITSERDRRGLANARNELRESKQACVSLRVVERKSGAEIYDSSVGSSAVQKENYKFACSAENHMHVLGVLKMITCVFCKKKLETLRGYVLHCRVHRNEPRWRGCSDDVKELVLLLLSYFDEKEESLFFYVENTSQPEEVQLEQMHLTPTIVVCGQSCYSSRSFMLSLDRTLINTNISFISALCLMFGSYYCFKIHYPCELASTLEFLQRCFFSINPEKGTKVENKNSKRRLNVTPRVLTLIQELADHEWCEA</sequence>
<dbReference type="InterPro" id="IPR013087">
    <property type="entry name" value="Znf_C2H2_type"/>
</dbReference>
<dbReference type="AlphaFoldDB" id="A0A1A8EZI5"/>
<dbReference type="PANTHER" id="PTHR31025:SF30">
    <property type="entry name" value="SI:DKEY-15H8.17"/>
    <property type="match status" value="1"/>
</dbReference>
<reference evidence="2" key="1">
    <citation type="submission" date="2016-05" db="EMBL/GenBank/DDBJ databases">
        <authorList>
            <person name="Lavstsen T."/>
            <person name="Jespersen J.S."/>
        </authorList>
    </citation>
    <scope>NUCLEOTIDE SEQUENCE</scope>
    <source>
        <tissue evidence="2">Brain</tissue>
    </source>
</reference>
<protein>
    <recommendedName>
        <fullName evidence="1">C2H2-type domain-containing protein</fullName>
    </recommendedName>
</protein>
<feature type="domain" description="C2H2-type" evidence="1">
    <location>
        <begin position="100"/>
        <end position="120"/>
    </location>
</feature>
<accession>A0A1A8EZI5</accession>
<reference evidence="2" key="2">
    <citation type="submission" date="2016-06" db="EMBL/GenBank/DDBJ databases">
        <title>The genome of a short-lived fish provides insights into sex chromosome evolution and the genetic control of aging.</title>
        <authorList>
            <person name="Reichwald K."/>
            <person name="Felder M."/>
            <person name="Petzold A."/>
            <person name="Koch P."/>
            <person name="Groth M."/>
            <person name="Platzer M."/>
        </authorList>
    </citation>
    <scope>NUCLEOTIDE SEQUENCE</scope>
    <source>
        <tissue evidence="2">Brain</tissue>
    </source>
</reference>
<proteinExistence type="predicted"/>
<organism evidence="2">
    <name type="scientific">Nothobranchius korthausae</name>
    <dbReference type="NCBI Taxonomy" id="1143690"/>
    <lineage>
        <taxon>Eukaryota</taxon>
        <taxon>Metazoa</taxon>
        <taxon>Chordata</taxon>
        <taxon>Craniata</taxon>
        <taxon>Vertebrata</taxon>
        <taxon>Euteleostomi</taxon>
        <taxon>Actinopterygii</taxon>
        <taxon>Neopterygii</taxon>
        <taxon>Teleostei</taxon>
        <taxon>Neoteleostei</taxon>
        <taxon>Acanthomorphata</taxon>
        <taxon>Ovalentaria</taxon>
        <taxon>Atherinomorphae</taxon>
        <taxon>Cyprinodontiformes</taxon>
        <taxon>Nothobranchiidae</taxon>
        <taxon>Nothobranchius</taxon>
    </lineage>
</organism>
<gene>
    <name evidence="2" type="primary">CT027576.1</name>
</gene>